<name>A0A1J0AFC1_9CYAN</name>
<evidence type="ECO:0000313" key="1">
    <source>
        <dbReference type="EMBL" id="APB34636.1"/>
    </source>
</evidence>
<keyword evidence="2" id="KW-1185">Reference proteome</keyword>
<reference evidence="1 2" key="1">
    <citation type="submission" date="2016-10" db="EMBL/GenBank/DDBJ databases">
        <title>Description of Gloeomargarita lithophora gen. nov., sp. nov., a thylakoid-bearing basal-branching cyanobacterium with intracellular carbonates, and proposal for Gloeomargaritales ord. nov.</title>
        <authorList>
            <person name="Moreira D."/>
            <person name="Tavera R."/>
            <person name="Benzerara K."/>
            <person name="Skouri-Panet F."/>
            <person name="Couradeau E."/>
            <person name="Gerard E."/>
            <person name="Loussert C."/>
            <person name="Novelo E."/>
            <person name="Zivanovic Y."/>
            <person name="Lopez-Garcia P."/>
        </authorList>
    </citation>
    <scope>NUCLEOTIDE SEQUENCE [LARGE SCALE GENOMIC DNA]</scope>
    <source>
        <strain evidence="1 2">D10</strain>
    </source>
</reference>
<gene>
    <name evidence="1" type="ORF">GlitD10_2302</name>
</gene>
<evidence type="ECO:0000313" key="2">
    <source>
        <dbReference type="Proteomes" id="UP000180235"/>
    </source>
</evidence>
<organism evidence="1 2">
    <name type="scientific">Gloeomargarita lithophora Alchichica-D10</name>
    <dbReference type="NCBI Taxonomy" id="1188229"/>
    <lineage>
        <taxon>Bacteria</taxon>
        <taxon>Bacillati</taxon>
        <taxon>Cyanobacteriota</taxon>
        <taxon>Cyanophyceae</taxon>
        <taxon>Gloeomargaritales</taxon>
        <taxon>Gloeomargaritaceae</taxon>
        <taxon>Gloeomargarita</taxon>
    </lineage>
</organism>
<dbReference type="Proteomes" id="UP000180235">
    <property type="component" value="Chromosome"/>
</dbReference>
<dbReference type="AlphaFoldDB" id="A0A1J0AFC1"/>
<feature type="non-terminal residue" evidence="1">
    <location>
        <position position="1"/>
    </location>
</feature>
<accession>A0A1J0AFC1</accession>
<protein>
    <submittedName>
        <fullName evidence="1">Uncharacterized protein</fullName>
    </submittedName>
</protein>
<sequence length="37" mass="4278">ISAKSMGRFTCVRMRCGNIWGGFHYSKKGVQNFILQR</sequence>
<dbReference type="EMBL" id="CP017675">
    <property type="protein sequence ID" value="APB34636.1"/>
    <property type="molecule type" value="Genomic_DNA"/>
</dbReference>
<dbReference type="KEGG" id="glt:GlitD10_2302.1"/>
<proteinExistence type="predicted"/>